<proteinExistence type="predicted"/>
<evidence type="ECO:0000313" key="2">
    <source>
        <dbReference type="EMBL" id="CAB4303995.1"/>
    </source>
</evidence>
<dbReference type="InterPro" id="IPR025558">
    <property type="entry name" value="DUF4283"/>
</dbReference>
<dbReference type="AlphaFoldDB" id="A0A6J5WVC1"/>
<sequence length="123" mass="14202">MENMLQNFASRFSLTDEGQQALVVEPDKAEILKTPRFLLVGKVLLRQEINEEAFKRTMPWRPKAEVTITDLEANLFVFSFKKTAARATILWGGPWTFNHFLLVLAEVDDLVYSTRILLCQQEL</sequence>
<dbReference type="EMBL" id="CAEKKB010000003">
    <property type="protein sequence ID" value="CAB4303995.1"/>
    <property type="molecule type" value="Genomic_DNA"/>
</dbReference>
<keyword evidence="3" id="KW-1185">Reference proteome</keyword>
<accession>A0A6J5WVC1</accession>
<evidence type="ECO:0000313" key="3">
    <source>
        <dbReference type="Proteomes" id="UP000507245"/>
    </source>
</evidence>
<gene>
    <name evidence="2" type="ORF">ORAREDHAP_LOCUS21078</name>
</gene>
<name>A0A6J5WVC1_PRUAR</name>
<evidence type="ECO:0000259" key="1">
    <source>
        <dbReference type="Pfam" id="PF14111"/>
    </source>
</evidence>
<feature type="domain" description="DUF4283" evidence="1">
    <location>
        <begin position="38"/>
        <end position="105"/>
    </location>
</feature>
<dbReference type="Proteomes" id="UP000507245">
    <property type="component" value="Unassembled WGS sequence"/>
</dbReference>
<dbReference type="OrthoDB" id="1750606at2759"/>
<organism evidence="2 3">
    <name type="scientific">Prunus armeniaca</name>
    <name type="common">Apricot</name>
    <name type="synonym">Armeniaca vulgaris</name>
    <dbReference type="NCBI Taxonomy" id="36596"/>
    <lineage>
        <taxon>Eukaryota</taxon>
        <taxon>Viridiplantae</taxon>
        <taxon>Streptophyta</taxon>
        <taxon>Embryophyta</taxon>
        <taxon>Tracheophyta</taxon>
        <taxon>Spermatophyta</taxon>
        <taxon>Magnoliopsida</taxon>
        <taxon>eudicotyledons</taxon>
        <taxon>Gunneridae</taxon>
        <taxon>Pentapetalae</taxon>
        <taxon>rosids</taxon>
        <taxon>fabids</taxon>
        <taxon>Rosales</taxon>
        <taxon>Rosaceae</taxon>
        <taxon>Amygdaloideae</taxon>
        <taxon>Amygdaleae</taxon>
        <taxon>Prunus</taxon>
    </lineage>
</organism>
<protein>
    <recommendedName>
        <fullName evidence="1">DUF4283 domain-containing protein</fullName>
    </recommendedName>
</protein>
<reference evidence="3" key="1">
    <citation type="journal article" date="2020" name="Genome Biol.">
        <title>Gamete binning: chromosome-level and haplotype-resolved genome assembly enabled by high-throughput single-cell sequencing of gamete genomes.</title>
        <authorList>
            <person name="Campoy J.A."/>
            <person name="Sun H."/>
            <person name="Goel M."/>
            <person name="Jiao W.-B."/>
            <person name="Folz-Donahue K."/>
            <person name="Wang N."/>
            <person name="Rubio M."/>
            <person name="Liu C."/>
            <person name="Kukat C."/>
            <person name="Ruiz D."/>
            <person name="Huettel B."/>
            <person name="Schneeberger K."/>
        </authorList>
    </citation>
    <scope>NUCLEOTIDE SEQUENCE [LARGE SCALE GENOMIC DNA]</scope>
    <source>
        <strain evidence="3">cv. Rojo Pasion</strain>
    </source>
</reference>
<dbReference type="Pfam" id="PF14111">
    <property type="entry name" value="DUF4283"/>
    <property type="match status" value="1"/>
</dbReference>